<name>A0A498N0L9_LABRO</name>
<dbReference type="InterPro" id="IPR036397">
    <property type="entry name" value="RNaseH_sf"/>
</dbReference>
<dbReference type="InterPro" id="IPR016197">
    <property type="entry name" value="Chromo-like_dom_sf"/>
</dbReference>
<proteinExistence type="predicted"/>
<comment type="caution">
    <text evidence="4">The sequence shown here is derived from an EMBL/GenBank/DDBJ whole genome shotgun (WGS) entry which is preliminary data.</text>
</comment>
<dbReference type="PANTHER" id="PTHR47331:SF6">
    <property type="entry name" value="DOUBLECORTIN DOMAIN-CONTAINING PROTEIN"/>
    <property type="match status" value="1"/>
</dbReference>
<gene>
    <name evidence="4" type="ORF">ROHU_006727</name>
</gene>
<feature type="domain" description="Chromo" evidence="3">
    <location>
        <begin position="746"/>
        <end position="793"/>
    </location>
</feature>
<dbReference type="PROSITE" id="PS50013">
    <property type="entry name" value="CHROMO_2"/>
    <property type="match status" value="1"/>
</dbReference>
<dbReference type="InterPro" id="IPR012337">
    <property type="entry name" value="RNaseH-like_sf"/>
</dbReference>
<evidence type="ECO:0000313" key="4">
    <source>
        <dbReference type="EMBL" id="RXN22435.1"/>
    </source>
</evidence>
<dbReference type="EMBL" id="QBIY01012592">
    <property type="protein sequence ID" value="RXN22435.1"/>
    <property type="molecule type" value="Genomic_DNA"/>
</dbReference>
<dbReference type="AlphaFoldDB" id="A0A498N0L9"/>
<organism evidence="4 5">
    <name type="scientific">Labeo rohita</name>
    <name type="common">Indian major carp</name>
    <name type="synonym">Cyprinus rohita</name>
    <dbReference type="NCBI Taxonomy" id="84645"/>
    <lineage>
        <taxon>Eukaryota</taxon>
        <taxon>Metazoa</taxon>
        <taxon>Chordata</taxon>
        <taxon>Craniata</taxon>
        <taxon>Vertebrata</taxon>
        <taxon>Euteleostomi</taxon>
        <taxon>Actinopterygii</taxon>
        <taxon>Neopterygii</taxon>
        <taxon>Teleostei</taxon>
        <taxon>Ostariophysi</taxon>
        <taxon>Cypriniformes</taxon>
        <taxon>Cyprinidae</taxon>
        <taxon>Labeoninae</taxon>
        <taxon>Labeonini</taxon>
        <taxon>Labeo</taxon>
    </lineage>
</organism>
<dbReference type="Gene3D" id="3.30.420.10">
    <property type="entry name" value="Ribonuclease H-like superfamily/Ribonuclease H"/>
    <property type="match status" value="1"/>
</dbReference>
<dbReference type="InterPro" id="IPR000953">
    <property type="entry name" value="Chromo/chromo_shadow_dom"/>
</dbReference>
<evidence type="ECO:0000256" key="1">
    <source>
        <dbReference type="ARBA" id="ARBA00004123"/>
    </source>
</evidence>
<feature type="compositionally biased region" description="Basic and acidic residues" evidence="2">
    <location>
        <begin position="1"/>
        <end position="10"/>
    </location>
</feature>
<keyword evidence="5" id="KW-1185">Reference proteome</keyword>
<dbReference type="InterPro" id="IPR008042">
    <property type="entry name" value="Retrotrans_Pao"/>
</dbReference>
<evidence type="ECO:0000256" key="2">
    <source>
        <dbReference type="SAM" id="MobiDB-lite"/>
    </source>
</evidence>
<dbReference type="STRING" id="84645.A0A498N0L9"/>
<dbReference type="GO" id="GO:0003676">
    <property type="term" value="F:nucleic acid binding"/>
    <property type="evidence" value="ECO:0007669"/>
    <property type="project" value="InterPro"/>
</dbReference>
<feature type="region of interest" description="Disordered" evidence="2">
    <location>
        <begin position="1"/>
        <end position="22"/>
    </location>
</feature>
<dbReference type="SUPFAM" id="SSF53098">
    <property type="entry name" value="Ribonuclease H-like"/>
    <property type="match status" value="1"/>
</dbReference>
<sequence length="818" mass="92244">MDSRQDEVHGYRPALQTSPTPSVRTPMVSLPYTYDLANYMVRKEMVSSGLIKFDDCPENYWAWKSSFQDVTKELGLTAREELDLLTKWLGPESSIQAKRIRSVHAHYPIAGVHMLWQRLEECYGSPEVIENALLRKLEEFPRISNRDGQKLRELGDMLLELESAKSGGHLPGLAILDTARGVNPIIEKFPFNLQERWITYGAKYKEDHHVTFPPFGFFVQFVCDQARIRNDPSFSLSMQSHPKQEKFSRLKSKIPVSVRKTEVLATVSSSNTKQLPEQKMMDPREEEYGREAKQFVHRNFYVDDGLISVSSAAEAIGLLQKTKNMLPESNIKLHKISSNNHQVMEAFPTSDRANDLKDLDLSVDPLPLQRSLGVSWSLETDCFVFQVSPDVRPFTRRGILSTVNSLYDPLGFVAPVTMQGKALVRELSSDQLDWDTLLPMEKEAQWKSWTNSLSDLREVQIHRPYVPVSMSSASKREVIIFSDASTLAIAAVAYLRVVTVDGQCHVGFIMAKSKLAPYPAHTVPRLELCAAVLAVELAELITEELDLNLTAVKFYTDSKIVLGYIHNTSRRFYVYVANRVAQIRSSTKPEQWNHVGSDLNPADIGTRFIPASILPHTNWVSGPEFLQQPFLGETTKGELFELVEPENDQEICPQVTTLVTDVTEQTLGSHRFERFSEWRSLESEAFVPSIQALKDCRHAWKKVLSPVAVQLRLLVFYVSCIKPVICLSSYPSPPHPPVLVEGSPAYKVKKLLAVCPQGGGFQHLVDWEEYGLEERSWIPDRDILVRSLIEDFFCSCQSSASGAPGGTPRGRGTVTSQV</sequence>
<comment type="subcellular location">
    <subcellularLocation>
        <location evidence="1">Nucleus</location>
    </subcellularLocation>
</comment>
<dbReference type="PANTHER" id="PTHR47331">
    <property type="entry name" value="PHD-TYPE DOMAIN-CONTAINING PROTEIN"/>
    <property type="match status" value="1"/>
</dbReference>
<evidence type="ECO:0000259" key="3">
    <source>
        <dbReference type="PROSITE" id="PS50013"/>
    </source>
</evidence>
<protein>
    <recommendedName>
        <fullName evidence="3">Chromo domain-containing protein</fullName>
    </recommendedName>
</protein>
<dbReference type="Proteomes" id="UP000290572">
    <property type="component" value="Unassembled WGS sequence"/>
</dbReference>
<evidence type="ECO:0000313" key="5">
    <source>
        <dbReference type="Proteomes" id="UP000290572"/>
    </source>
</evidence>
<dbReference type="Pfam" id="PF05380">
    <property type="entry name" value="Peptidase_A17"/>
    <property type="match status" value="1"/>
</dbReference>
<feature type="region of interest" description="Disordered" evidence="2">
    <location>
        <begin position="799"/>
        <end position="818"/>
    </location>
</feature>
<reference evidence="4 5" key="1">
    <citation type="submission" date="2018-03" db="EMBL/GenBank/DDBJ databases">
        <title>Draft genome sequence of Rohu Carp (Labeo rohita).</title>
        <authorList>
            <person name="Das P."/>
            <person name="Kushwaha B."/>
            <person name="Joshi C.G."/>
            <person name="Kumar D."/>
            <person name="Nagpure N.S."/>
            <person name="Sahoo L."/>
            <person name="Das S.P."/>
            <person name="Bit A."/>
            <person name="Patnaik S."/>
            <person name="Meher P.K."/>
            <person name="Jayasankar P."/>
            <person name="Koringa P.G."/>
            <person name="Patel N.V."/>
            <person name="Hinsu A.T."/>
            <person name="Kumar R."/>
            <person name="Pandey M."/>
            <person name="Agarwal S."/>
            <person name="Srivastava S."/>
            <person name="Singh M."/>
            <person name="Iquebal M.A."/>
            <person name="Jaiswal S."/>
            <person name="Angadi U.B."/>
            <person name="Kumar N."/>
            <person name="Raza M."/>
            <person name="Shah T.M."/>
            <person name="Rai A."/>
            <person name="Jena J.K."/>
        </authorList>
    </citation>
    <scope>NUCLEOTIDE SEQUENCE [LARGE SCALE GENOMIC DNA]</scope>
    <source>
        <strain evidence="4">DASCIFA01</strain>
        <tissue evidence="4">Testis</tissue>
    </source>
</reference>
<accession>A0A498N0L9</accession>
<dbReference type="Gene3D" id="2.40.50.40">
    <property type="match status" value="1"/>
</dbReference>
<dbReference type="GO" id="GO:0005634">
    <property type="term" value="C:nucleus"/>
    <property type="evidence" value="ECO:0007669"/>
    <property type="project" value="UniProtKB-SubCell"/>
</dbReference>
<dbReference type="SUPFAM" id="SSF54160">
    <property type="entry name" value="Chromo domain-like"/>
    <property type="match status" value="1"/>
</dbReference>